<accession>A0A840WNS0</accession>
<dbReference type="RefSeq" id="WP_184010711.1">
    <property type="nucleotide sequence ID" value="NZ_JACIJS010000005.1"/>
</dbReference>
<dbReference type="EMBL" id="JACIJS010000005">
    <property type="protein sequence ID" value="MBB5515733.1"/>
    <property type="molecule type" value="Genomic_DNA"/>
</dbReference>
<organism evidence="1 2">
    <name type="scientific">Rubricella aquisinus</name>
    <dbReference type="NCBI Taxonomy" id="2028108"/>
    <lineage>
        <taxon>Bacteria</taxon>
        <taxon>Pseudomonadati</taxon>
        <taxon>Pseudomonadota</taxon>
        <taxon>Alphaproteobacteria</taxon>
        <taxon>Rhodobacterales</taxon>
        <taxon>Paracoccaceae</taxon>
        <taxon>Rubricella</taxon>
    </lineage>
</organism>
<proteinExistence type="predicted"/>
<sequence length="286" mass="31603">MAGATPCGENTALKARVAALAEVLKTEAHTLGDHGLDDQEFYNSGLFRGAIEQIRGEFVASMTPKREYVSHVLNHMVDEGFIQDWLSAGAANRHDYSVTLNDGRTAAIELKGCLDGNNTNIFTRPPHADEFIIWSVCTNPSADPAKNVWSGIHTRLSAEMIDRDQRIDGLVVWDYVCGTVGRPCPKLVAAPDRLIELGPYRLPPPCVYMFPSSVPAPRNNAAPHPQRIGNVGILDAMHRCFGGRDEEVHSVFFEARYDGADLQRKTRIERNGALMRESGFTSIKRD</sequence>
<gene>
    <name evidence="1" type="ORF">FHS89_001753</name>
</gene>
<comment type="caution">
    <text evidence="1">The sequence shown here is derived from an EMBL/GenBank/DDBJ whole genome shotgun (WGS) entry which is preliminary data.</text>
</comment>
<keyword evidence="2" id="KW-1185">Reference proteome</keyword>
<dbReference type="Proteomes" id="UP000553766">
    <property type="component" value="Unassembled WGS sequence"/>
</dbReference>
<evidence type="ECO:0000313" key="1">
    <source>
        <dbReference type="EMBL" id="MBB5515733.1"/>
    </source>
</evidence>
<evidence type="ECO:0000313" key="2">
    <source>
        <dbReference type="Proteomes" id="UP000553766"/>
    </source>
</evidence>
<protein>
    <submittedName>
        <fullName evidence="1">Uncharacterized protein</fullName>
    </submittedName>
</protein>
<dbReference type="AlphaFoldDB" id="A0A840WNS0"/>
<name>A0A840WNS0_9RHOB</name>
<reference evidence="1 2" key="1">
    <citation type="submission" date="2020-08" db="EMBL/GenBank/DDBJ databases">
        <title>Genomic Encyclopedia of Type Strains, Phase IV (KMG-IV): sequencing the most valuable type-strain genomes for metagenomic binning, comparative biology and taxonomic classification.</title>
        <authorList>
            <person name="Goeker M."/>
        </authorList>
    </citation>
    <scope>NUCLEOTIDE SEQUENCE [LARGE SCALE GENOMIC DNA]</scope>
    <source>
        <strain evidence="1 2">DSM 103377</strain>
    </source>
</reference>